<protein>
    <recommendedName>
        <fullName evidence="5">Extra-cytoplasmic solute receptor</fullName>
    </recommendedName>
</protein>
<sequence length="324" mass="34655">MSSKYLKRLAAALCVLPVFAGAQSFPTQNIRIVVPFAPGGGIDAMARVLAERLQQKWGKPVIVENKPGASTIIGTVAVTKAQADGHTLLLTSEATVTSNPFLFDKLPYDPTRELVPISELVSLPQMVVANPSVSSSSLKELVTLARARPDSLSYATYGSGSLPHLLFEGINARYGVRMTQIPYKGITPAVTAVLSGEVQLTLAGVPSALGHIRAGKLKALAIARRERLPELPQVPTLAEAGFGDIDPHESWFGLFVTGGTPAPIVQKIARDVAAVAADPDFRERYVTARGFDAVFSTPDAFSRFIQADRSQKQRLIRLTGAKAE</sequence>
<evidence type="ECO:0000313" key="3">
    <source>
        <dbReference type="EMBL" id="EHP44690.1"/>
    </source>
</evidence>
<evidence type="ECO:0000313" key="4">
    <source>
        <dbReference type="Proteomes" id="UP000005808"/>
    </source>
</evidence>
<feature type="signal peptide" evidence="2">
    <location>
        <begin position="1"/>
        <end position="20"/>
    </location>
</feature>
<dbReference type="AlphaFoldDB" id="H1RYJ9"/>
<dbReference type="PANTHER" id="PTHR42928:SF5">
    <property type="entry name" value="BLR1237 PROTEIN"/>
    <property type="match status" value="1"/>
</dbReference>
<dbReference type="InterPro" id="IPR005064">
    <property type="entry name" value="BUG"/>
</dbReference>
<dbReference type="OrthoDB" id="8958206at2"/>
<dbReference type="Gene3D" id="3.40.190.10">
    <property type="entry name" value="Periplasmic binding protein-like II"/>
    <property type="match status" value="1"/>
</dbReference>
<organism evidence="3 4">
    <name type="scientific">Cupriavidus basilensis OR16</name>
    <dbReference type="NCBI Taxonomy" id="1127483"/>
    <lineage>
        <taxon>Bacteria</taxon>
        <taxon>Pseudomonadati</taxon>
        <taxon>Pseudomonadota</taxon>
        <taxon>Betaproteobacteria</taxon>
        <taxon>Burkholderiales</taxon>
        <taxon>Burkholderiaceae</taxon>
        <taxon>Cupriavidus</taxon>
    </lineage>
</organism>
<dbReference type="InterPro" id="IPR042100">
    <property type="entry name" value="Bug_dom1"/>
</dbReference>
<dbReference type="Proteomes" id="UP000005808">
    <property type="component" value="Unassembled WGS sequence"/>
</dbReference>
<dbReference type="RefSeq" id="WP_006156206.1">
    <property type="nucleotide sequence ID" value="NZ_AHJE01000003.1"/>
</dbReference>
<dbReference type="CDD" id="cd13578">
    <property type="entry name" value="PBP2_Bug27"/>
    <property type="match status" value="1"/>
</dbReference>
<dbReference type="PIRSF" id="PIRSF017082">
    <property type="entry name" value="YflP"/>
    <property type="match status" value="1"/>
</dbReference>
<evidence type="ECO:0000256" key="1">
    <source>
        <dbReference type="ARBA" id="ARBA00006987"/>
    </source>
</evidence>
<comment type="caution">
    <text evidence="3">The sequence shown here is derived from an EMBL/GenBank/DDBJ whole genome shotgun (WGS) entry which is preliminary data.</text>
</comment>
<dbReference type="Gene3D" id="3.40.190.150">
    <property type="entry name" value="Bordetella uptake gene, domain 1"/>
    <property type="match status" value="1"/>
</dbReference>
<dbReference type="PANTHER" id="PTHR42928">
    <property type="entry name" value="TRICARBOXYLATE-BINDING PROTEIN"/>
    <property type="match status" value="1"/>
</dbReference>
<name>H1RYJ9_9BURK</name>
<evidence type="ECO:0008006" key="5">
    <source>
        <dbReference type="Google" id="ProtNLM"/>
    </source>
</evidence>
<dbReference type="EMBL" id="AHJE01000003">
    <property type="protein sequence ID" value="EHP44690.1"/>
    <property type="molecule type" value="Genomic_DNA"/>
</dbReference>
<proteinExistence type="inferred from homology"/>
<accession>H1RYJ9</accession>
<dbReference type="PATRIC" id="fig|1127483.3.peg.340"/>
<gene>
    <name evidence="3" type="ORF">OR16_01655</name>
</gene>
<comment type="similarity">
    <text evidence="1">Belongs to the UPF0065 (bug) family.</text>
</comment>
<evidence type="ECO:0000256" key="2">
    <source>
        <dbReference type="SAM" id="SignalP"/>
    </source>
</evidence>
<keyword evidence="2" id="KW-0732">Signal</keyword>
<dbReference type="SUPFAM" id="SSF53850">
    <property type="entry name" value="Periplasmic binding protein-like II"/>
    <property type="match status" value="1"/>
</dbReference>
<feature type="chain" id="PRO_5003553350" description="Extra-cytoplasmic solute receptor" evidence="2">
    <location>
        <begin position="21"/>
        <end position="324"/>
    </location>
</feature>
<reference evidence="3 4" key="1">
    <citation type="journal article" date="2012" name="J. Bacteriol.">
        <title>De Novo Genome Project of Cupriavidus basilensis OR16.</title>
        <authorList>
            <person name="Cserhati M."/>
            <person name="Kriszt B."/>
            <person name="Szoboszlay S."/>
            <person name="Toth A."/>
            <person name="Szabo I."/>
            <person name="Tancsics A."/>
            <person name="Nagy I."/>
            <person name="Horvath B."/>
            <person name="Nagy I."/>
            <person name="Kukolya J."/>
        </authorList>
    </citation>
    <scope>NUCLEOTIDE SEQUENCE [LARGE SCALE GENOMIC DNA]</scope>
    <source>
        <strain evidence="3 4">OR16</strain>
    </source>
</reference>
<dbReference type="Pfam" id="PF03401">
    <property type="entry name" value="TctC"/>
    <property type="match status" value="1"/>
</dbReference>